<comment type="caution">
    <text evidence="5">The sequence shown here is derived from an EMBL/GenBank/DDBJ whole genome shotgun (WGS) entry which is preliminary data.</text>
</comment>
<feature type="domain" description="NFACT protein RNA binding" evidence="4">
    <location>
        <begin position="232"/>
        <end position="324"/>
    </location>
</feature>
<proteinExistence type="predicted"/>
<dbReference type="Pfam" id="PF02568">
    <property type="entry name" value="ThiI"/>
    <property type="match status" value="1"/>
</dbReference>
<dbReference type="STRING" id="1817895.AUJ95_03440"/>
<dbReference type="InterPro" id="IPR059101">
    <property type="entry name" value="NFACT-R_2"/>
</dbReference>
<reference evidence="5 6" key="1">
    <citation type="journal article" date="2016" name="Environ. Microbiol.">
        <title>Genomic resolution of a cold subsurface aquifer community provides metabolic insights for novel microbes adapted to high CO concentrations.</title>
        <authorList>
            <person name="Probst A.J."/>
            <person name="Castelle C.J."/>
            <person name="Singh A."/>
            <person name="Brown C.T."/>
            <person name="Anantharaman K."/>
            <person name="Sharon I."/>
            <person name="Hug L.A."/>
            <person name="Burstein D."/>
            <person name="Emerson J.B."/>
            <person name="Thomas B.C."/>
            <person name="Banfield J.F."/>
        </authorList>
    </citation>
    <scope>NUCLEOTIDE SEQUENCE [LARGE SCALE GENOMIC DNA]</scope>
    <source>
        <strain evidence="5">CG2_30_40_21</strain>
    </source>
</reference>
<feature type="domain" description="Thil AANH" evidence="3">
    <location>
        <begin position="6"/>
        <end position="149"/>
    </location>
</feature>
<evidence type="ECO:0000256" key="2">
    <source>
        <dbReference type="ARBA" id="ARBA00022840"/>
    </source>
</evidence>
<evidence type="ECO:0000256" key="1">
    <source>
        <dbReference type="ARBA" id="ARBA00022741"/>
    </source>
</evidence>
<dbReference type="Pfam" id="PF18297">
    <property type="entry name" value="NFACT-R_2"/>
    <property type="match status" value="1"/>
</dbReference>
<name>A0A1J5EFE6_9BACT</name>
<dbReference type="EMBL" id="MNYI01000084">
    <property type="protein sequence ID" value="OIP41400.1"/>
    <property type="molecule type" value="Genomic_DNA"/>
</dbReference>
<organism evidence="5 6">
    <name type="scientific">Candidatus Desantisbacteria bacterium CG2_30_40_21</name>
    <dbReference type="NCBI Taxonomy" id="1817895"/>
    <lineage>
        <taxon>Bacteria</taxon>
        <taxon>Candidatus Desantisiibacteriota</taxon>
    </lineage>
</organism>
<gene>
    <name evidence="5" type="ORF">AUJ95_03440</name>
</gene>
<dbReference type="GO" id="GO:0005524">
    <property type="term" value="F:ATP binding"/>
    <property type="evidence" value="ECO:0007669"/>
    <property type="project" value="UniProtKB-KW"/>
</dbReference>
<evidence type="ECO:0000259" key="4">
    <source>
        <dbReference type="Pfam" id="PF18297"/>
    </source>
</evidence>
<dbReference type="Gene3D" id="3.40.50.620">
    <property type="entry name" value="HUPs"/>
    <property type="match status" value="1"/>
</dbReference>
<dbReference type="PANTHER" id="PTHR11933">
    <property type="entry name" value="TRNA 5-METHYLAMINOMETHYL-2-THIOURIDYLATE -METHYLTRANSFERASE"/>
    <property type="match status" value="1"/>
</dbReference>
<dbReference type="Proteomes" id="UP000183085">
    <property type="component" value="Unassembled WGS sequence"/>
</dbReference>
<evidence type="ECO:0000313" key="5">
    <source>
        <dbReference type="EMBL" id="OIP41400.1"/>
    </source>
</evidence>
<evidence type="ECO:0000259" key="3">
    <source>
        <dbReference type="Pfam" id="PF02568"/>
    </source>
</evidence>
<sequence>MKMNIKAIVLLSGGLDSTLVVGLMLQYGIEIEAINFVTPFCTCNRSKGCGHEAGRVVKEFGIQLKVVNVFEEIMEVIKHPKHGYGRGVNPCIDCRILIFKKAKEYMAQTGVSFIVTGEVLGQRPMSQHRRAMEIIEKESGLEGLVLRPLSAKLLKPTIPEEMGWVDREKLLNISGRSRKTQIALAEELHINEYPCAAGGCLLTDAEFAKRMRDLLASTPDPTLNDVQLLKLGRHFRLSETLKVIVARNDEENNRLVNLIEEKDITLQVTNQKGPVAICRGEINREQKLLAASIVARYSDDRGESGIKVNGGLAGEETLFVQPMDVVEIGGLRIQCMNGEKRLQR</sequence>
<protein>
    <submittedName>
        <fullName evidence="5">Uncharacterized protein</fullName>
    </submittedName>
</protein>
<dbReference type="PANTHER" id="PTHR11933:SF6">
    <property type="entry name" value="THIL AANH DOMAIN-CONTAINING PROTEIN"/>
    <property type="match status" value="1"/>
</dbReference>
<keyword evidence="1" id="KW-0547">Nucleotide-binding</keyword>
<dbReference type="InterPro" id="IPR014729">
    <property type="entry name" value="Rossmann-like_a/b/a_fold"/>
</dbReference>
<dbReference type="GO" id="GO:0004810">
    <property type="term" value="F:CCA tRNA nucleotidyltransferase activity"/>
    <property type="evidence" value="ECO:0007669"/>
    <property type="project" value="InterPro"/>
</dbReference>
<accession>A0A1J5EFE6</accession>
<dbReference type="InterPro" id="IPR020536">
    <property type="entry name" value="ThiI_AANH"/>
</dbReference>
<evidence type="ECO:0000313" key="6">
    <source>
        <dbReference type="Proteomes" id="UP000183085"/>
    </source>
</evidence>
<keyword evidence="2" id="KW-0067">ATP-binding</keyword>
<dbReference type="AlphaFoldDB" id="A0A1J5EFE6"/>
<dbReference type="SUPFAM" id="SSF52402">
    <property type="entry name" value="Adenine nucleotide alpha hydrolases-like"/>
    <property type="match status" value="1"/>
</dbReference>